<evidence type="ECO:0000256" key="1">
    <source>
        <dbReference type="ARBA" id="ARBA00004123"/>
    </source>
</evidence>
<name>A0AA39V205_9LECA</name>
<feature type="compositionally biased region" description="Polar residues" evidence="7">
    <location>
        <begin position="99"/>
        <end position="110"/>
    </location>
</feature>
<dbReference type="InterPro" id="IPR001138">
    <property type="entry name" value="Zn2Cys6_DnaBD"/>
</dbReference>
<dbReference type="InterPro" id="IPR007219">
    <property type="entry name" value="XnlR_reg_dom"/>
</dbReference>
<dbReference type="InterPro" id="IPR036864">
    <property type="entry name" value="Zn2-C6_fun-type_DNA-bd_sf"/>
</dbReference>
<evidence type="ECO:0000313" key="10">
    <source>
        <dbReference type="Proteomes" id="UP001166286"/>
    </source>
</evidence>
<dbReference type="PROSITE" id="PS00463">
    <property type="entry name" value="ZN2_CY6_FUNGAL_1"/>
    <property type="match status" value="1"/>
</dbReference>
<evidence type="ECO:0000256" key="6">
    <source>
        <dbReference type="ARBA" id="ARBA00023242"/>
    </source>
</evidence>
<keyword evidence="6" id="KW-0539">Nucleus</keyword>
<protein>
    <recommendedName>
        <fullName evidence="8">Zn(2)-C6 fungal-type domain-containing protein</fullName>
    </recommendedName>
</protein>
<dbReference type="Proteomes" id="UP001166286">
    <property type="component" value="Unassembled WGS sequence"/>
</dbReference>
<keyword evidence="10" id="KW-1185">Reference proteome</keyword>
<keyword evidence="2" id="KW-0479">Metal-binding</keyword>
<feature type="region of interest" description="Disordered" evidence="7">
    <location>
        <begin position="99"/>
        <end position="144"/>
    </location>
</feature>
<dbReference type="Gene3D" id="4.10.240.10">
    <property type="entry name" value="Zn(2)-C6 fungal-type DNA-binding domain"/>
    <property type="match status" value="1"/>
</dbReference>
<evidence type="ECO:0000256" key="5">
    <source>
        <dbReference type="ARBA" id="ARBA00023163"/>
    </source>
</evidence>
<evidence type="ECO:0000259" key="8">
    <source>
        <dbReference type="PROSITE" id="PS50048"/>
    </source>
</evidence>
<dbReference type="CDD" id="cd00067">
    <property type="entry name" value="GAL4"/>
    <property type="match status" value="1"/>
</dbReference>
<dbReference type="AlphaFoldDB" id="A0AA39V205"/>
<accession>A0AA39V205</accession>
<keyword evidence="3" id="KW-0805">Transcription regulation</keyword>
<evidence type="ECO:0000256" key="2">
    <source>
        <dbReference type="ARBA" id="ARBA00022723"/>
    </source>
</evidence>
<comment type="caution">
    <text evidence="9">The sequence shown here is derived from an EMBL/GenBank/DDBJ whole genome shotgun (WGS) entry which is preliminary data.</text>
</comment>
<evidence type="ECO:0000256" key="4">
    <source>
        <dbReference type="ARBA" id="ARBA00023125"/>
    </source>
</evidence>
<comment type="subcellular location">
    <subcellularLocation>
        <location evidence="1">Nucleus</location>
    </subcellularLocation>
</comment>
<dbReference type="CDD" id="cd12148">
    <property type="entry name" value="fungal_TF_MHR"/>
    <property type="match status" value="1"/>
</dbReference>
<reference evidence="9" key="1">
    <citation type="submission" date="2023-03" db="EMBL/GenBank/DDBJ databases">
        <title>Complete genome of Cladonia borealis.</title>
        <authorList>
            <person name="Park H."/>
        </authorList>
    </citation>
    <scope>NUCLEOTIDE SEQUENCE</scope>
    <source>
        <strain evidence="9">ANT050790</strain>
    </source>
</reference>
<proteinExistence type="predicted"/>
<dbReference type="EMBL" id="JAFEKC020000022">
    <property type="protein sequence ID" value="KAK0508049.1"/>
    <property type="molecule type" value="Genomic_DNA"/>
</dbReference>
<gene>
    <name evidence="9" type="ORF">JMJ35_009938</name>
</gene>
<sequence>MPGGLESGFAAMENSQASMQGTKQLLRSCCNCRSAKTRCVPSVHPNHSCQRCTRLDKKCVFNEVQTRSKRGKTSQTRVAELEKKLDGIYSILRTETVQQQTAGLQNSGPSGPSAVPFDPHQNETPSGIPVMDPQNGCLGTPDSLASLAEPPAPADVIQKGMVSLQEAAELIDTFDAKSSRFPFLTIPSSSELKRFRCERPFLLLAVLTIAARNRIVLHESLRDEFRKVLATRLIVDVSKDIDLLQGLLTQLAWYHLFLKQWPKQMYMLAQIAVTMALDLETDVKETTQSSAEIQRTFVGVYYLSSSISMAVRKPITMRYNELVDDYCMSLARVSSKASDKILIHLVRLQKVAEDISNVFGYETAKRRSPSMGVGGVALSVKAFEARLDGMRSSLTSDAADSSALMLAYDNTYIHLYEVCIVLGERTQATPETVSQGLQPTSTTRTNLFINCLDAVKNFFNRYLQLPPKESMSHSILEKGQLSHAIVVLVKLSFCTDTGLEASVWQQACDVESYLEAISGRLDHIPIKTGMHGALWQFKDSIARIKAWYQRMLYFSAPGTPAVLKTMSPLELMEITRREPVLDMNFSDFDFSGMDMLWE</sequence>
<evidence type="ECO:0000256" key="3">
    <source>
        <dbReference type="ARBA" id="ARBA00023015"/>
    </source>
</evidence>
<dbReference type="PANTHER" id="PTHR31845">
    <property type="entry name" value="FINGER DOMAIN PROTEIN, PUTATIVE-RELATED"/>
    <property type="match status" value="1"/>
</dbReference>
<dbReference type="InterPro" id="IPR051089">
    <property type="entry name" value="prtT"/>
</dbReference>
<dbReference type="GO" id="GO:0005634">
    <property type="term" value="C:nucleus"/>
    <property type="evidence" value="ECO:0007669"/>
    <property type="project" value="UniProtKB-SubCell"/>
</dbReference>
<dbReference type="GO" id="GO:0006351">
    <property type="term" value="P:DNA-templated transcription"/>
    <property type="evidence" value="ECO:0007669"/>
    <property type="project" value="InterPro"/>
</dbReference>
<feature type="domain" description="Zn(2)-C6 fungal-type" evidence="8">
    <location>
        <begin position="28"/>
        <end position="61"/>
    </location>
</feature>
<dbReference type="Pfam" id="PF04082">
    <property type="entry name" value="Fungal_trans"/>
    <property type="match status" value="1"/>
</dbReference>
<dbReference type="PROSITE" id="PS50048">
    <property type="entry name" value="ZN2_CY6_FUNGAL_2"/>
    <property type="match status" value="1"/>
</dbReference>
<organism evidence="9 10">
    <name type="scientific">Cladonia borealis</name>
    <dbReference type="NCBI Taxonomy" id="184061"/>
    <lineage>
        <taxon>Eukaryota</taxon>
        <taxon>Fungi</taxon>
        <taxon>Dikarya</taxon>
        <taxon>Ascomycota</taxon>
        <taxon>Pezizomycotina</taxon>
        <taxon>Lecanoromycetes</taxon>
        <taxon>OSLEUM clade</taxon>
        <taxon>Lecanoromycetidae</taxon>
        <taxon>Lecanorales</taxon>
        <taxon>Lecanorineae</taxon>
        <taxon>Cladoniaceae</taxon>
        <taxon>Cladonia</taxon>
    </lineage>
</organism>
<dbReference type="GO" id="GO:0008270">
    <property type="term" value="F:zinc ion binding"/>
    <property type="evidence" value="ECO:0007669"/>
    <property type="project" value="InterPro"/>
</dbReference>
<keyword evidence="5" id="KW-0804">Transcription</keyword>
<keyword evidence="4" id="KW-0238">DNA-binding</keyword>
<dbReference type="PANTHER" id="PTHR31845:SF10">
    <property type="entry name" value="ZN(II)2CYS6 TRANSCRIPTION FACTOR (EUROFUNG)"/>
    <property type="match status" value="1"/>
</dbReference>
<dbReference type="GO" id="GO:0000976">
    <property type="term" value="F:transcription cis-regulatory region binding"/>
    <property type="evidence" value="ECO:0007669"/>
    <property type="project" value="TreeGrafter"/>
</dbReference>
<evidence type="ECO:0000313" key="9">
    <source>
        <dbReference type="EMBL" id="KAK0508049.1"/>
    </source>
</evidence>
<dbReference type="SUPFAM" id="SSF57701">
    <property type="entry name" value="Zn2/Cys6 DNA-binding domain"/>
    <property type="match status" value="1"/>
</dbReference>
<evidence type="ECO:0000256" key="7">
    <source>
        <dbReference type="SAM" id="MobiDB-lite"/>
    </source>
</evidence>
<dbReference type="GO" id="GO:0000981">
    <property type="term" value="F:DNA-binding transcription factor activity, RNA polymerase II-specific"/>
    <property type="evidence" value="ECO:0007669"/>
    <property type="project" value="InterPro"/>
</dbReference>